<organism evidence="1 2">
    <name type="scientific">Anopheles culicifacies</name>
    <dbReference type="NCBI Taxonomy" id="139723"/>
    <lineage>
        <taxon>Eukaryota</taxon>
        <taxon>Metazoa</taxon>
        <taxon>Ecdysozoa</taxon>
        <taxon>Arthropoda</taxon>
        <taxon>Hexapoda</taxon>
        <taxon>Insecta</taxon>
        <taxon>Pterygota</taxon>
        <taxon>Neoptera</taxon>
        <taxon>Endopterygota</taxon>
        <taxon>Diptera</taxon>
        <taxon>Nematocera</taxon>
        <taxon>Culicoidea</taxon>
        <taxon>Culicidae</taxon>
        <taxon>Anophelinae</taxon>
        <taxon>Anopheles</taxon>
        <taxon>culicifacies species complex</taxon>
    </lineage>
</organism>
<evidence type="ECO:0000313" key="1">
    <source>
        <dbReference type="EnsemblMetazoa" id="ACUA012398-PA"/>
    </source>
</evidence>
<dbReference type="EMBL" id="AXCM01002083">
    <property type="status" value="NOT_ANNOTATED_CDS"/>
    <property type="molecule type" value="Genomic_DNA"/>
</dbReference>
<reference evidence="1" key="2">
    <citation type="submission" date="2020-05" db="UniProtKB">
        <authorList>
            <consortium name="EnsemblMetazoa"/>
        </authorList>
    </citation>
    <scope>IDENTIFICATION</scope>
    <source>
        <strain evidence="1">A-37</strain>
    </source>
</reference>
<sequence>MPAIIARPSASRTGRRLPHCNRIVSLKEAIMGAKKKPRTGENAQIIVMNVWERPIPSRIGVTKAVSAAYRNSIPTITIESRISCNRDFFLLFAPTVLQIQILDLGGTYRRQKAAHAGRINDRCRRSG</sequence>
<accession>A0A182M8Y7</accession>
<evidence type="ECO:0000313" key="2">
    <source>
        <dbReference type="Proteomes" id="UP000075883"/>
    </source>
</evidence>
<dbReference type="VEuPathDB" id="VectorBase:ACUA012398"/>
<dbReference type="EMBL" id="AXCM01002082">
    <property type="status" value="NOT_ANNOTATED_CDS"/>
    <property type="molecule type" value="Genomic_DNA"/>
</dbReference>
<dbReference type="AlphaFoldDB" id="A0A182M8Y7"/>
<protein>
    <submittedName>
        <fullName evidence="1">Uncharacterized protein</fullName>
    </submittedName>
</protein>
<keyword evidence="2" id="KW-1185">Reference proteome</keyword>
<dbReference type="EnsemblMetazoa" id="ACUA012398-RA">
    <property type="protein sequence ID" value="ACUA012398-PA"/>
    <property type="gene ID" value="ACUA012398"/>
</dbReference>
<dbReference type="EMBL" id="AXCM01002081">
    <property type="status" value="NOT_ANNOTATED_CDS"/>
    <property type="molecule type" value="Genomic_DNA"/>
</dbReference>
<name>A0A182M8Y7_9DIPT</name>
<proteinExistence type="predicted"/>
<reference evidence="2" key="1">
    <citation type="submission" date="2013-09" db="EMBL/GenBank/DDBJ databases">
        <title>The Genome Sequence of Anopheles culicifacies species A.</title>
        <authorList>
            <consortium name="The Broad Institute Genomics Platform"/>
            <person name="Neafsey D.E."/>
            <person name="Besansky N."/>
            <person name="Howell P."/>
            <person name="Walton C."/>
            <person name="Young S.K."/>
            <person name="Zeng Q."/>
            <person name="Gargeya S."/>
            <person name="Fitzgerald M."/>
            <person name="Haas B."/>
            <person name="Abouelleil A."/>
            <person name="Allen A.W."/>
            <person name="Alvarado L."/>
            <person name="Arachchi H.M."/>
            <person name="Berlin A.M."/>
            <person name="Chapman S.B."/>
            <person name="Gainer-Dewar J."/>
            <person name="Goldberg J."/>
            <person name="Griggs A."/>
            <person name="Gujja S."/>
            <person name="Hansen M."/>
            <person name="Howarth C."/>
            <person name="Imamovic A."/>
            <person name="Ireland A."/>
            <person name="Larimer J."/>
            <person name="McCowan C."/>
            <person name="Murphy C."/>
            <person name="Pearson M."/>
            <person name="Poon T.W."/>
            <person name="Priest M."/>
            <person name="Roberts A."/>
            <person name="Saif S."/>
            <person name="Shea T."/>
            <person name="Sisk P."/>
            <person name="Sykes S."/>
            <person name="Wortman J."/>
            <person name="Nusbaum C."/>
            <person name="Birren B."/>
        </authorList>
    </citation>
    <scope>NUCLEOTIDE SEQUENCE [LARGE SCALE GENOMIC DNA]</scope>
    <source>
        <strain evidence="2">A-37</strain>
    </source>
</reference>
<dbReference type="Proteomes" id="UP000075883">
    <property type="component" value="Unassembled WGS sequence"/>
</dbReference>